<dbReference type="GO" id="GO:0006289">
    <property type="term" value="P:nucleotide-excision repair"/>
    <property type="evidence" value="ECO:0007669"/>
    <property type="project" value="UniProtKB-UniRule"/>
</dbReference>
<protein>
    <recommendedName>
        <fullName evidence="2">UV excision repair protein RAD23</fullName>
    </recommendedName>
</protein>
<dbReference type="PRINTS" id="PR01839">
    <property type="entry name" value="RAD23PROTEIN"/>
</dbReference>
<dbReference type="Pfam" id="PF09280">
    <property type="entry name" value="XPC-binding"/>
    <property type="match status" value="1"/>
</dbReference>
<evidence type="ECO:0000313" key="6">
    <source>
        <dbReference type="Proteomes" id="UP000664859"/>
    </source>
</evidence>
<evidence type="ECO:0000259" key="3">
    <source>
        <dbReference type="PROSITE" id="PS50030"/>
    </source>
</evidence>
<dbReference type="AlphaFoldDB" id="A0A836CLA0"/>
<evidence type="ECO:0000259" key="4">
    <source>
        <dbReference type="PROSITE" id="PS51140"/>
    </source>
</evidence>
<dbReference type="Proteomes" id="UP000664859">
    <property type="component" value="Unassembled WGS sequence"/>
</dbReference>
<sequence length="226" mass="23898">MGFPEDQVRAALQAAFNNLEVAANYLMTGLPDFAAPDFEAHQPNIETSGVGGTVGIVPADILSGPMGDTLGDADDMEAAQGFEGGANPLAALRYHPQFLELRELVQSNPAALPEIIQGIGEQSPELLNMINAHPQAFVQLMNSTGDDLGMEGDLEGVLGDEEGEQQESMDAGGSDQAPTAALTAEDNAAVDQLMAIVPNMSRQRVIEAYLSCDKNVEYAMNMLFDG</sequence>
<evidence type="ECO:0000256" key="2">
    <source>
        <dbReference type="RuleBase" id="RU367049"/>
    </source>
</evidence>
<dbReference type="GO" id="GO:0005654">
    <property type="term" value="C:nucleoplasm"/>
    <property type="evidence" value="ECO:0007669"/>
    <property type="project" value="TreeGrafter"/>
</dbReference>
<evidence type="ECO:0000313" key="5">
    <source>
        <dbReference type="EMBL" id="KAG5189488.1"/>
    </source>
</evidence>
<organism evidence="5 6">
    <name type="scientific">Tribonema minus</name>
    <dbReference type="NCBI Taxonomy" id="303371"/>
    <lineage>
        <taxon>Eukaryota</taxon>
        <taxon>Sar</taxon>
        <taxon>Stramenopiles</taxon>
        <taxon>Ochrophyta</taxon>
        <taxon>PX clade</taxon>
        <taxon>Xanthophyceae</taxon>
        <taxon>Tribonematales</taxon>
        <taxon>Tribonemataceae</taxon>
        <taxon>Tribonema</taxon>
    </lineage>
</organism>
<dbReference type="SUPFAM" id="SSF46934">
    <property type="entry name" value="UBA-like"/>
    <property type="match status" value="2"/>
</dbReference>
<keyword evidence="6" id="KW-1185">Reference proteome</keyword>
<dbReference type="Gene3D" id="1.10.10.540">
    <property type="entry name" value="XPC-binding domain"/>
    <property type="match status" value="1"/>
</dbReference>
<dbReference type="OrthoDB" id="205986at2759"/>
<dbReference type="GO" id="GO:0070628">
    <property type="term" value="F:proteasome binding"/>
    <property type="evidence" value="ECO:0007669"/>
    <property type="project" value="TreeGrafter"/>
</dbReference>
<comment type="caution">
    <text evidence="5">The sequence shown here is derived from an EMBL/GenBank/DDBJ whole genome shotgun (WGS) entry which is preliminary data.</text>
</comment>
<evidence type="ECO:0000256" key="1">
    <source>
        <dbReference type="ARBA" id="ARBA00023242"/>
    </source>
</evidence>
<dbReference type="PROSITE" id="PS51140">
    <property type="entry name" value="CUE"/>
    <property type="match status" value="1"/>
</dbReference>
<feature type="domain" description="UBA" evidence="3">
    <location>
        <begin position="1"/>
        <end position="29"/>
    </location>
</feature>
<feature type="domain" description="CUE" evidence="4">
    <location>
        <begin position="185"/>
        <end position="226"/>
    </location>
</feature>
<keyword evidence="2" id="KW-0227">DNA damage</keyword>
<dbReference type="GO" id="GO:0043161">
    <property type="term" value="P:proteasome-mediated ubiquitin-dependent protein catabolic process"/>
    <property type="evidence" value="ECO:0007669"/>
    <property type="project" value="UniProtKB-UniRule"/>
</dbReference>
<dbReference type="InterPro" id="IPR004806">
    <property type="entry name" value="Rad23"/>
</dbReference>
<dbReference type="InterPro" id="IPR003892">
    <property type="entry name" value="CUE"/>
</dbReference>
<keyword evidence="2" id="KW-0963">Cytoplasm</keyword>
<dbReference type="InterPro" id="IPR015940">
    <property type="entry name" value="UBA"/>
</dbReference>
<dbReference type="InterPro" id="IPR036353">
    <property type="entry name" value="XPC-bd_sf"/>
</dbReference>
<dbReference type="PANTHER" id="PTHR10621:SF0">
    <property type="entry name" value="UV EXCISION REPAIR PROTEIN RAD23"/>
    <property type="match status" value="1"/>
</dbReference>
<dbReference type="EMBL" id="JAFCMP010000049">
    <property type="protein sequence ID" value="KAG5189488.1"/>
    <property type="molecule type" value="Genomic_DNA"/>
</dbReference>
<dbReference type="GO" id="GO:0005829">
    <property type="term" value="C:cytosol"/>
    <property type="evidence" value="ECO:0007669"/>
    <property type="project" value="TreeGrafter"/>
</dbReference>
<keyword evidence="1 2" id="KW-0539">Nucleus</keyword>
<dbReference type="GO" id="GO:0003684">
    <property type="term" value="F:damaged DNA binding"/>
    <property type="evidence" value="ECO:0007669"/>
    <property type="project" value="UniProtKB-UniRule"/>
</dbReference>
<dbReference type="PROSITE" id="PS50030">
    <property type="entry name" value="UBA"/>
    <property type="match status" value="1"/>
</dbReference>
<dbReference type="Pfam" id="PF00627">
    <property type="entry name" value="UBA"/>
    <property type="match status" value="2"/>
</dbReference>
<name>A0A836CLA0_9STRA</name>
<reference evidence="5" key="1">
    <citation type="submission" date="2021-02" db="EMBL/GenBank/DDBJ databases">
        <title>First Annotated Genome of the Yellow-green Alga Tribonema minus.</title>
        <authorList>
            <person name="Mahan K.M."/>
        </authorList>
    </citation>
    <scope>NUCLEOTIDE SEQUENCE</scope>
    <source>
        <strain evidence="5">UTEX B ZZ1240</strain>
    </source>
</reference>
<comment type="similarity">
    <text evidence="2">Belongs to the RAD23 family.</text>
</comment>
<comment type="subcellular location">
    <subcellularLocation>
        <location evidence="2">Nucleus</location>
    </subcellularLocation>
    <subcellularLocation>
        <location evidence="2">Cytoplasm</location>
    </subcellularLocation>
</comment>
<dbReference type="InterPro" id="IPR006636">
    <property type="entry name" value="STI1_HS-bd"/>
</dbReference>
<dbReference type="GO" id="GO:0043130">
    <property type="term" value="F:ubiquitin binding"/>
    <property type="evidence" value="ECO:0007669"/>
    <property type="project" value="UniProtKB-UniRule"/>
</dbReference>
<dbReference type="SUPFAM" id="SSF101238">
    <property type="entry name" value="XPC-binding domain"/>
    <property type="match status" value="1"/>
</dbReference>
<dbReference type="Gene3D" id="1.10.8.10">
    <property type="entry name" value="DNA helicase RuvA subunit, C-terminal domain"/>
    <property type="match status" value="2"/>
</dbReference>
<dbReference type="FunFam" id="1.10.8.10:FF:000003">
    <property type="entry name" value="UV excision repair protein RAD23 homolog"/>
    <property type="match status" value="1"/>
</dbReference>
<keyword evidence="2" id="KW-0234">DNA repair</keyword>
<dbReference type="SMART" id="SM00727">
    <property type="entry name" value="STI1"/>
    <property type="match status" value="1"/>
</dbReference>
<dbReference type="SMART" id="SM00165">
    <property type="entry name" value="UBA"/>
    <property type="match status" value="2"/>
</dbReference>
<proteinExistence type="inferred from homology"/>
<dbReference type="GO" id="GO:0031593">
    <property type="term" value="F:polyubiquitin modification-dependent protein binding"/>
    <property type="evidence" value="ECO:0007669"/>
    <property type="project" value="UniProtKB-UniRule"/>
</dbReference>
<dbReference type="InterPro" id="IPR015360">
    <property type="entry name" value="XPC-bd"/>
</dbReference>
<gene>
    <name evidence="5" type="ORF">JKP88DRAFT_21116</name>
</gene>
<accession>A0A836CLA0</accession>
<comment type="function">
    <text evidence="2">Multiubiquitin chain receptor involved in modulation of proteasomal degradation. Involved in nucleotide excision repair.</text>
</comment>
<dbReference type="InterPro" id="IPR009060">
    <property type="entry name" value="UBA-like_sf"/>
</dbReference>
<dbReference type="PANTHER" id="PTHR10621">
    <property type="entry name" value="UV EXCISION REPAIR PROTEIN RAD23"/>
    <property type="match status" value="1"/>
</dbReference>